<evidence type="ECO:0000256" key="1">
    <source>
        <dbReference type="SAM" id="Phobius"/>
    </source>
</evidence>
<dbReference type="eggNOG" id="ENOG5033RIH">
    <property type="taxonomic scope" value="Bacteria"/>
</dbReference>
<name>E2SA64_9ACTN</name>
<sequence>MSNLEVDVPVGLTLRQRRRDALGQDAVLFCLAFSAGAAVYAAARMVADGPDTFWSIGLSEGLVLSGLIAGEIFLLWNNGLRQGRRGHSIGKHRHRLRVVDAGTGRPTGPLRGLARGLVMVGLLDLALAAVPIGLPTVLRSLTPEPWRVGGFAYLALIVLIVPLLLPTDRGVADRVLRTRVEIASGAGAKTSPRRRTALRWLDVVAIGGVLAVTSAYIAFFWPLIWRVPSLW</sequence>
<evidence type="ECO:0000313" key="3">
    <source>
        <dbReference type="Proteomes" id="UP000003111"/>
    </source>
</evidence>
<dbReference type="RefSeq" id="WP_007077876.1">
    <property type="nucleotide sequence ID" value="NZ_CM001024.1"/>
</dbReference>
<dbReference type="Proteomes" id="UP000003111">
    <property type="component" value="Unassembled WGS sequence"/>
</dbReference>
<comment type="caution">
    <text evidence="2">The sequence shown here is derived from an EMBL/GenBank/DDBJ whole genome shotgun (WGS) entry which is preliminary data.</text>
</comment>
<evidence type="ECO:0000313" key="2">
    <source>
        <dbReference type="EMBL" id="EFQ84138.1"/>
    </source>
</evidence>
<protein>
    <recommendedName>
        <fullName evidence="4">RDD family protein</fullName>
    </recommendedName>
</protein>
<dbReference type="STRING" id="585531.HMPREF0063_10854"/>
<feature type="transmembrane region" description="Helical" evidence="1">
    <location>
        <begin position="146"/>
        <end position="165"/>
    </location>
</feature>
<keyword evidence="1" id="KW-0812">Transmembrane</keyword>
<keyword evidence="1" id="KW-0472">Membrane</keyword>
<feature type="transmembrane region" description="Helical" evidence="1">
    <location>
        <begin position="26"/>
        <end position="47"/>
    </location>
</feature>
<dbReference type="EMBL" id="ACLF03000003">
    <property type="protein sequence ID" value="EFQ84138.1"/>
    <property type="molecule type" value="Genomic_DNA"/>
</dbReference>
<proteinExistence type="predicted"/>
<dbReference type="AlphaFoldDB" id="E2SA64"/>
<feature type="transmembrane region" description="Helical" evidence="1">
    <location>
        <begin position="53"/>
        <end position="76"/>
    </location>
</feature>
<feature type="transmembrane region" description="Helical" evidence="1">
    <location>
        <begin position="200"/>
        <end position="224"/>
    </location>
</feature>
<organism evidence="2 3">
    <name type="scientific">Aeromicrobium marinum DSM 15272</name>
    <dbReference type="NCBI Taxonomy" id="585531"/>
    <lineage>
        <taxon>Bacteria</taxon>
        <taxon>Bacillati</taxon>
        <taxon>Actinomycetota</taxon>
        <taxon>Actinomycetes</taxon>
        <taxon>Propionibacteriales</taxon>
        <taxon>Nocardioidaceae</taxon>
        <taxon>Aeromicrobium</taxon>
    </lineage>
</organism>
<gene>
    <name evidence="2" type="ORF">HMPREF0063_10854</name>
</gene>
<keyword evidence="1" id="KW-1133">Transmembrane helix</keyword>
<reference evidence="2" key="1">
    <citation type="submission" date="2010-08" db="EMBL/GenBank/DDBJ databases">
        <authorList>
            <person name="Muzny D."/>
            <person name="Qin X."/>
            <person name="Buhay C."/>
            <person name="Dugan-Rocha S."/>
            <person name="Ding Y."/>
            <person name="Chen G."/>
            <person name="Hawes A."/>
            <person name="Holder M."/>
            <person name="Jhangiani S."/>
            <person name="Johnson A."/>
            <person name="Khan Z."/>
            <person name="Li Z."/>
            <person name="Liu W."/>
            <person name="Liu X."/>
            <person name="Perez L."/>
            <person name="Shen H."/>
            <person name="Wang Q."/>
            <person name="Watt J."/>
            <person name="Xi L."/>
            <person name="Xin Y."/>
            <person name="Zhou J."/>
            <person name="Deng J."/>
            <person name="Jiang H."/>
            <person name="Liu Y."/>
            <person name="Qu J."/>
            <person name="Song X.-Z."/>
            <person name="Zhang L."/>
            <person name="Villasana D."/>
            <person name="Johnson A."/>
            <person name="Liu J."/>
            <person name="Liyanage D."/>
            <person name="Lorensuhewa L."/>
            <person name="Robinson T."/>
            <person name="Song A."/>
            <person name="Song B.-B."/>
            <person name="Dinh H."/>
            <person name="Thornton R."/>
            <person name="Coyle M."/>
            <person name="Francisco L."/>
            <person name="Jackson L."/>
            <person name="Javaid M."/>
            <person name="Korchina V."/>
            <person name="Kovar C."/>
            <person name="Mata R."/>
            <person name="Mathew T."/>
            <person name="Ngo R."/>
            <person name="Nguyen L."/>
            <person name="Nguyen N."/>
            <person name="Okwuonu G."/>
            <person name="Ongeri F."/>
            <person name="Pham C."/>
            <person name="Simmons D."/>
            <person name="Wilczek-Boney K."/>
            <person name="Hale W."/>
            <person name="Jakkamsetti A."/>
            <person name="Pham P."/>
            <person name="Ruth R."/>
            <person name="San Lucas F."/>
            <person name="Warren J."/>
            <person name="Zhang J."/>
            <person name="Zhao Z."/>
            <person name="Zhou C."/>
            <person name="Zhu D."/>
            <person name="Lee S."/>
            <person name="Bess C."/>
            <person name="Blankenburg K."/>
            <person name="Forbes L."/>
            <person name="Fu Q."/>
            <person name="Gubbala S."/>
            <person name="Hirani K."/>
            <person name="Jayaseelan J.C."/>
            <person name="Lara F."/>
            <person name="Munidasa M."/>
            <person name="Palculict T."/>
            <person name="Patil S."/>
            <person name="Pu L.-L."/>
            <person name="Saada N."/>
            <person name="Tang L."/>
            <person name="Weissenberger G."/>
            <person name="Zhu Y."/>
            <person name="Hemphill L."/>
            <person name="Shang Y."/>
            <person name="Youmans B."/>
            <person name="Ayvaz T."/>
            <person name="Ross M."/>
            <person name="Santibanez J."/>
            <person name="Aqrawi P."/>
            <person name="Gross S."/>
            <person name="Joshi V."/>
            <person name="Fowler G."/>
            <person name="Nazareth L."/>
            <person name="Reid J."/>
            <person name="Worley K."/>
            <person name="Petrosino J."/>
            <person name="Highlander S."/>
            <person name="Gibbs R."/>
        </authorList>
    </citation>
    <scope>NUCLEOTIDE SEQUENCE [LARGE SCALE GENOMIC DNA]</scope>
    <source>
        <strain evidence="2">DSM 15272</strain>
    </source>
</reference>
<accession>E2SA64</accession>
<evidence type="ECO:0008006" key="4">
    <source>
        <dbReference type="Google" id="ProtNLM"/>
    </source>
</evidence>
<dbReference type="HOGENOM" id="CLU_1197749_0_0_11"/>
<keyword evidence="3" id="KW-1185">Reference proteome</keyword>
<feature type="transmembrane region" description="Helical" evidence="1">
    <location>
        <begin position="113"/>
        <end position="134"/>
    </location>
</feature>